<evidence type="ECO:0000259" key="4">
    <source>
        <dbReference type="PROSITE" id="PS51304"/>
    </source>
</evidence>
<accession>A0AA88Q3U5</accession>
<dbReference type="InterPro" id="IPR013320">
    <property type="entry name" value="ConA-like_dom_sf"/>
</dbReference>
<dbReference type="SMART" id="SM00276">
    <property type="entry name" value="GLECT"/>
    <property type="match status" value="2"/>
</dbReference>
<dbReference type="PANTHER" id="PTHR11346:SF176">
    <property type="entry name" value="32 KDA BETA-GALACTOSIDE-BINDING LECTIN LEC-3"/>
    <property type="match status" value="1"/>
</dbReference>
<dbReference type="SMART" id="SM00908">
    <property type="entry name" value="Gal-bind_lectin"/>
    <property type="match status" value="2"/>
</dbReference>
<dbReference type="PROSITE" id="PS51304">
    <property type="entry name" value="GALECTIN"/>
    <property type="match status" value="2"/>
</dbReference>
<dbReference type="GO" id="GO:0030246">
    <property type="term" value="F:carbohydrate binding"/>
    <property type="evidence" value="ECO:0007669"/>
    <property type="project" value="UniProtKB-UniRule"/>
</dbReference>
<evidence type="ECO:0000256" key="1">
    <source>
        <dbReference type="ARBA" id="ARBA00022734"/>
    </source>
</evidence>
<feature type="domain" description="Galectin" evidence="4">
    <location>
        <begin position="162"/>
        <end position="289"/>
    </location>
</feature>
<reference evidence="5" key="1">
    <citation type="submission" date="2023-08" db="EMBL/GenBank/DDBJ databases">
        <title>Chromosome-level Genome Assembly of mud carp (Cirrhinus molitorella).</title>
        <authorList>
            <person name="Liu H."/>
        </authorList>
    </citation>
    <scope>NUCLEOTIDE SEQUENCE</scope>
    <source>
        <strain evidence="5">Prfri</strain>
        <tissue evidence="5">Muscle</tissue>
    </source>
</reference>
<dbReference type="AlphaFoldDB" id="A0AA88Q3U5"/>
<evidence type="ECO:0000313" key="6">
    <source>
        <dbReference type="Proteomes" id="UP001187343"/>
    </source>
</evidence>
<keyword evidence="1 3" id="KW-0430">Lectin</keyword>
<dbReference type="PANTHER" id="PTHR11346">
    <property type="entry name" value="GALECTIN"/>
    <property type="match status" value="1"/>
</dbReference>
<dbReference type="SUPFAM" id="SSF49899">
    <property type="entry name" value="Concanavalin A-like lectins/glucanases"/>
    <property type="match status" value="2"/>
</dbReference>
<dbReference type="FunFam" id="2.60.120.200:FF:000124">
    <property type="entry name" value="Galectin-4"/>
    <property type="match status" value="1"/>
</dbReference>
<proteinExistence type="predicted"/>
<keyword evidence="2" id="KW-0677">Repeat</keyword>
<dbReference type="CDD" id="cd00070">
    <property type="entry name" value="GLECT"/>
    <property type="match status" value="2"/>
</dbReference>
<name>A0AA88Q3U5_9TELE</name>
<dbReference type="Pfam" id="PF00337">
    <property type="entry name" value="Gal-bind_lectin"/>
    <property type="match status" value="2"/>
</dbReference>
<dbReference type="EMBL" id="JAUYZG010000004">
    <property type="protein sequence ID" value="KAK2909419.1"/>
    <property type="molecule type" value="Genomic_DNA"/>
</dbReference>
<feature type="domain" description="Galectin" evidence="4">
    <location>
        <begin position="14"/>
        <end position="145"/>
    </location>
</feature>
<evidence type="ECO:0000256" key="3">
    <source>
        <dbReference type="RuleBase" id="RU102079"/>
    </source>
</evidence>
<protein>
    <recommendedName>
        <fullName evidence="3">Galectin</fullName>
    </recommendedName>
</protein>
<dbReference type="Proteomes" id="UP001187343">
    <property type="component" value="Unassembled WGS sequence"/>
</dbReference>
<evidence type="ECO:0000313" key="5">
    <source>
        <dbReference type="EMBL" id="KAK2909419.1"/>
    </source>
</evidence>
<dbReference type="InterPro" id="IPR001079">
    <property type="entry name" value="Galectin_CRD"/>
</dbReference>
<keyword evidence="6" id="KW-1185">Reference proteome</keyword>
<comment type="caution">
    <text evidence="5">The sequence shown here is derived from an EMBL/GenBank/DDBJ whole genome shotgun (WGS) entry which is preliminary data.</text>
</comment>
<organism evidence="5 6">
    <name type="scientific">Cirrhinus molitorella</name>
    <name type="common">mud carp</name>
    <dbReference type="NCBI Taxonomy" id="172907"/>
    <lineage>
        <taxon>Eukaryota</taxon>
        <taxon>Metazoa</taxon>
        <taxon>Chordata</taxon>
        <taxon>Craniata</taxon>
        <taxon>Vertebrata</taxon>
        <taxon>Euteleostomi</taxon>
        <taxon>Actinopterygii</taxon>
        <taxon>Neopterygii</taxon>
        <taxon>Teleostei</taxon>
        <taxon>Ostariophysi</taxon>
        <taxon>Cypriniformes</taxon>
        <taxon>Cyprinidae</taxon>
        <taxon>Labeoninae</taxon>
        <taxon>Labeonini</taxon>
        <taxon>Cirrhinus</taxon>
    </lineage>
</organism>
<gene>
    <name evidence="5" type="ORF">Q8A67_005256</name>
</gene>
<sequence length="289" mass="32973">MNELLPVFSPIVPFCKLIQGGLQEGMTLTVCGRVLPDADRFHVNLQHNSDVVLQINPRYKWFWTVCGYVVHNSCQNGKWGWEETKSEIPFPRGQKFTLQIVVTRDSYKISANGKPFSEYKHRIPFQNVDSICIGGMVELSLVAFQHLAPHHAAPLGSFRIPYKSIIHGGLQPDKVIIIIQGVINPQANRMWFSLRHKTGIAFNCVACFNENEVVCNSYEDGEWGQEERFRDMPFKRGQPFQVTICCSPDNYEVFVNGGLAHTYNHRYTELQEIDVLEINGNVQLSFVQP</sequence>
<dbReference type="InterPro" id="IPR044156">
    <property type="entry name" value="Galectin-like"/>
</dbReference>
<dbReference type="Gene3D" id="2.60.120.200">
    <property type="match status" value="2"/>
</dbReference>
<evidence type="ECO:0000256" key="2">
    <source>
        <dbReference type="ARBA" id="ARBA00022737"/>
    </source>
</evidence>